<dbReference type="EC" id="5.2.1.2" evidence="4"/>
<dbReference type="InterPro" id="IPR034333">
    <property type="entry name" value="GST_Zeta_N"/>
</dbReference>
<evidence type="ECO:0000313" key="5">
    <source>
        <dbReference type="Proteomes" id="UP001367771"/>
    </source>
</evidence>
<dbReference type="Proteomes" id="UP001367771">
    <property type="component" value="Unassembled WGS sequence"/>
</dbReference>
<dbReference type="InterPro" id="IPR040079">
    <property type="entry name" value="Glutathione_S-Trfase"/>
</dbReference>
<dbReference type="SUPFAM" id="SSF47616">
    <property type="entry name" value="GST C-terminal domain-like"/>
    <property type="match status" value="1"/>
</dbReference>
<keyword evidence="5" id="KW-1185">Reference proteome</keyword>
<dbReference type="InterPro" id="IPR010987">
    <property type="entry name" value="Glutathione-S-Trfase_C-like"/>
</dbReference>
<name>A0ABU8H506_9SPHN</name>
<dbReference type="PROSITE" id="PS50405">
    <property type="entry name" value="GST_CTER"/>
    <property type="match status" value="1"/>
</dbReference>
<feature type="domain" description="GST C-terminal" evidence="3">
    <location>
        <begin position="95"/>
        <end position="219"/>
    </location>
</feature>
<evidence type="ECO:0000313" key="4">
    <source>
        <dbReference type="EMBL" id="MEI5688136.1"/>
    </source>
</evidence>
<reference evidence="4 5" key="1">
    <citation type="journal article" date="2013" name="Int. J. Syst. Evol. Microbiol.">
        <title>Sphingomonas kyungheensis sp. nov., a bacterium with ginsenoside-converting activity isolated from soil of a ginseng field.</title>
        <authorList>
            <person name="Son H.M."/>
            <person name="Yang J.E."/>
            <person name="Park Y."/>
            <person name="Han C.K."/>
            <person name="Kim S.G."/>
            <person name="Kook M."/>
            <person name="Yi T.H."/>
        </authorList>
    </citation>
    <scope>NUCLEOTIDE SEQUENCE [LARGE SCALE GENOMIC DNA]</scope>
    <source>
        <strain evidence="4 5">LMG 26582</strain>
    </source>
</reference>
<evidence type="ECO:0000259" key="3">
    <source>
        <dbReference type="PROSITE" id="PS50405"/>
    </source>
</evidence>
<feature type="domain" description="GST N-terminal" evidence="2">
    <location>
        <begin position="9"/>
        <end position="90"/>
    </location>
</feature>
<dbReference type="InterPro" id="IPR005955">
    <property type="entry name" value="GST_Zeta"/>
</dbReference>
<dbReference type="CDD" id="cd03042">
    <property type="entry name" value="GST_N_Zeta"/>
    <property type="match status" value="1"/>
</dbReference>
<dbReference type="InterPro" id="IPR004045">
    <property type="entry name" value="Glutathione_S-Trfase_N"/>
</dbReference>
<dbReference type="Gene3D" id="1.20.1050.10">
    <property type="match status" value="1"/>
</dbReference>
<comment type="similarity">
    <text evidence="1">Belongs to the GST superfamily. Zeta family.</text>
</comment>
<keyword evidence="4" id="KW-0413">Isomerase</keyword>
<dbReference type="SUPFAM" id="SSF52833">
    <property type="entry name" value="Thioredoxin-like"/>
    <property type="match status" value="1"/>
</dbReference>
<dbReference type="NCBIfam" id="TIGR01262">
    <property type="entry name" value="maiA"/>
    <property type="match status" value="1"/>
</dbReference>
<dbReference type="InterPro" id="IPR036249">
    <property type="entry name" value="Thioredoxin-like_sf"/>
</dbReference>
<organism evidence="4 5">
    <name type="scientific">Sphingomonas kyungheensis</name>
    <dbReference type="NCBI Taxonomy" id="1069987"/>
    <lineage>
        <taxon>Bacteria</taxon>
        <taxon>Pseudomonadati</taxon>
        <taxon>Pseudomonadota</taxon>
        <taxon>Alphaproteobacteria</taxon>
        <taxon>Sphingomonadales</taxon>
        <taxon>Sphingomonadaceae</taxon>
        <taxon>Sphingomonas</taxon>
    </lineage>
</organism>
<evidence type="ECO:0000256" key="1">
    <source>
        <dbReference type="ARBA" id="ARBA00010007"/>
    </source>
</evidence>
<dbReference type="GO" id="GO:0016034">
    <property type="term" value="F:maleylacetoacetate isomerase activity"/>
    <property type="evidence" value="ECO:0007669"/>
    <property type="project" value="UniProtKB-EC"/>
</dbReference>
<sequence>MGGLPQGAAAVILHGYWRSGAAYRVRIALALKGLAYRQVTHDLRTGGQSDPAYAALNPQRLVPALEVDGQVLTQSVAILEWLEDRYPTPPLLPADATGRAIVRAMIATIATDTHPLHNLRTLSLLREQFGASDAQVAAWTGHWLILGLAAAETLIARHGDGFAYGDRPTLADCILVPALYSARRFKVDVAPYPHCVAAAERTTALAEAAHPDRQPDADR</sequence>
<dbReference type="InterPro" id="IPR036282">
    <property type="entry name" value="Glutathione-S-Trfase_C_sf"/>
</dbReference>
<dbReference type="Gene3D" id="3.40.30.10">
    <property type="entry name" value="Glutaredoxin"/>
    <property type="match status" value="1"/>
</dbReference>
<accession>A0ABU8H506</accession>
<dbReference type="PROSITE" id="PS50404">
    <property type="entry name" value="GST_NTER"/>
    <property type="match status" value="1"/>
</dbReference>
<dbReference type="EMBL" id="JBBBDM010000007">
    <property type="protein sequence ID" value="MEI5688136.1"/>
    <property type="molecule type" value="Genomic_DNA"/>
</dbReference>
<dbReference type="Pfam" id="PF00043">
    <property type="entry name" value="GST_C"/>
    <property type="match status" value="1"/>
</dbReference>
<evidence type="ECO:0000259" key="2">
    <source>
        <dbReference type="PROSITE" id="PS50404"/>
    </source>
</evidence>
<dbReference type="SFLD" id="SFLDS00019">
    <property type="entry name" value="Glutathione_Transferase_(cytos"/>
    <property type="match status" value="1"/>
</dbReference>
<dbReference type="PANTHER" id="PTHR42673">
    <property type="entry name" value="MALEYLACETOACETATE ISOMERASE"/>
    <property type="match status" value="1"/>
</dbReference>
<dbReference type="PANTHER" id="PTHR42673:SF21">
    <property type="entry name" value="GLUTATHIONE S-TRANSFERASE YFCF"/>
    <property type="match status" value="1"/>
</dbReference>
<comment type="caution">
    <text evidence="4">The sequence shown here is derived from an EMBL/GenBank/DDBJ whole genome shotgun (WGS) entry which is preliminary data.</text>
</comment>
<protein>
    <submittedName>
        <fullName evidence="4">Maleylacetoacetate isomerase</fullName>
        <ecNumber evidence="4">5.2.1.2</ecNumber>
    </submittedName>
</protein>
<dbReference type="RefSeq" id="WP_336545638.1">
    <property type="nucleotide sequence ID" value="NZ_JBBBDM010000007.1"/>
</dbReference>
<dbReference type="SFLD" id="SFLDG00358">
    <property type="entry name" value="Main_(cytGST)"/>
    <property type="match status" value="1"/>
</dbReference>
<gene>
    <name evidence="4" type="primary">maiA</name>
    <name evidence="4" type="ORF">V8201_13685</name>
</gene>
<proteinExistence type="inferred from homology"/>
<dbReference type="Pfam" id="PF13417">
    <property type="entry name" value="GST_N_3"/>
    <property type="match status" value="1"/>
</dbReference>
<dbReference type="InterPro" id="IPR004046">
    <property type="entry name" value="GST_C"/>
</dbReference>